<dbReference type="PANTHER" id="PTHR38813">
    <property type="match status" value="1"/>
</dbReference>
<accession>A0A1M4MN13</accession>
<dbReference type="InterPro" id="IPR035093">
    <property type="entry name" value="RelE/ParE_toxin_dom_sf"/>
</dbReference>
<protein>
    <submittedName>
        <fullName evidence="2">Plasmid stabilisation system protein</fullName>
    </submittedName>
</protein>
<dbReference type="InterPro" id="IPR052747">
    <property type="entry name" value="TA_system_RelE_toxin"/>
</dbReference>
<dbReference type="Pfam" id="PF05016">
    <property type="entry name" value="ParE_toxin"/>
    <property type="match status" value="1"/>
</dbReference>
<dbReference type="PANTHER" id="PTHR38813:SF1">
    <property type="entry name" value="TOXIN RELE1-RELATED"/>
    <property type="match status" value="1"/>
</dbReference>
<reference evidence="2 3" key="1">
    <citation type="submission" date="2016-08" db="EMBL/GenBank/DDBJ databases">
        <authorList>
            <person name="Seilhamer J.J."/>
        </authorList>
    </citation>
    <scope>NUCLEOTIDE SEQUENCE [LARGE SCALE GENOMIC DNA]</scope>
    <source>
        <strain evidence="2">L21-II-0</strain>
    </source>
</reference>
<proteinExistence type="predicted"/>
<dbReference type="SUPFAM" id="SSF143011">
    <property type="entry name" value="RelE-like"/>
    <property type="match status" value="1"/>
</dbReference>
<evidence type="ECO:0000256" key="1">
    <source>
        <dbReference type="ARBA" id="ARBA00022649"/>
    </source>
</evidence>
<evidence type="ECO:0000313" key="3">
    <source>
        <dbReference type="Proteomes" id="UP000184671"/>
    </source>
</evidence>
<dbReference type="Gene3D" id="3.30.2310.20">
    <property type="entry name" value="RelE-like"/>
    <property type="match status" value="1"/>
</dbReference>
<evidence type="ECO:0000313" key="2">
    <source>
        <dbReference type="EMBL" id="SCL76247.1"/>
    </source>
</evidence>
<dbReference type="InterPro" id="IPR007712">
    <property type="entry name" value="RelE/ParE_toxin"/>
</dbReference>
<dbReference type="OrthoDB" id="97626at2157"/>
<dbReference type="STRING" id="118126.L21_2170"/>
<dbReference type="RefSeq" id="WP_074370467.1">
    <property type="nucleotide sequence ID" value="NZ_FMID01000049.1"/>
</dbReference>
<organism evidence="2 3">
    <name type="scientific">Methanoculleus chikugoensis</name>
    <dbReference type="NCBI Taxonomy" id="118126"/>
    <lineage>
        <taxon>Archaea</taxon>
        <taxon>Methanobacteriati</taxon>
        <taxon>Methanobacteriota</taxon>
        <taxon>Stenosarchaea group</taxon>
        <taxon>Methanomicrobia</taxon>
        <taxon>Methanomicrobiales</taxon>
        <taxon>Methanomicrobiaceae</taxon>
        <taxon>Methanoculleus</taxon>
    </lineage>
</organism>
<keyword evidence="1" id="KW-1277">Toxin-antitoxin system</keyword>
<gene>
    <name evidence="2" type="ORF">L21_2170</name>
</gene>
<sequence length="90" mass="10535">MIWRLLITAGAERDLDNIPEFDRKRIKDELYALADEPNPKSYVKKMKGHSRSPLYSFRVGQYRAVLTIEGNTMIITLVEVGNRSKVYRKY</sequence>
<dbReference type="EMBL" id="FMID01000049">
    <property type="protein sequence ID" value="SCL76247.1"/>
    <property type="molecule type" value="Genomic_DNA"/>
</dbReference>
<dbReference type="AlphaFoldDB" id="A0A1M4MN13"/>
<dbReference type="Proteomes" id="UP000184671">
    <property type="component" value="Unassembled WGS sequence"/>
</dbReference>
<name>A0A1M4MN13_9EURY</name>